<dbReference type="AlphaFoldDB" id="A0AA94EDT1"/>
<keyword evidence="2" id="KW-1185">Reference proteome</keyword>
<dbReference type="RefSeq" id="WP_126820342.1">
    <property type="nucleotide sequence ID" value="NZ_PIPS01000004.1"/>
</dbReference>
<dbReference type="Proteomes" id="UP000286680">
    <property type="component" value="Unassembled WGS sequence"/>
</dbReference>
<dbReference type="PANTHER" id="PTHR30037">
    <property type="entry name" value="DNA-3-METHYLADENINE GLYCOSYLASE 1"/>
    <property type="match status" value="1"/>
</dbReference>
<comment type="caution">
    <text evidence="1">The sequence shown here is derived from an EMBL/GenBank/DDBJ whole genome shotgun (WGS) entry which is preliminary data.</text>
</comment>
<sequence>MAKIPDFSIFYDRACERKGGEQNMLAQMPTLASDEQLMQLTDDRVLSLLTRCIFRAGFVWQVIDNKWPQFEQAFSGFVPLYWQQVPPERLEALANDERIVRNFQKIITVPINARMIVEVGEEYGSFGRFLAQWPNSDQVGLLLLLKKNGARLGGNTSQYALRMLGWDGFVTSPDVVRALANYRLLDASVTSQKGLRQVQTAINHWHEKTGLPRSHISRILSYSVG</sequence>
<dbReference type="PANTHER" id="PTHR30037:SF3">
    <property type="entry name" value="BLR0857 PROTEIN"/>
    <property type="match status" value="1"/>
</dbReference>
<reference evidence="2" key="1">
    <citation type="journal article" date="2018" name="Front. Microbiol.">
        <title>Genome-Based Analysis Reveals the Taxonomy and Diversity of the Family Idiomarinaceae.</title>
        <authorList>
            <person name="Liu Y."/>
            <person name="Lai Q."/>
            <person name="Shao Z."/>
        </authorList>
    </citation>
    <scope>NUCLEOTIDE SEQUENCE [LARGE SCALE GENOMIC DNA]</scope>
    <source>
        <strain evidence="2">SN-14</strain>
    </source>
</reference>
<dbReference type="GO" id="GO:0006284">
    <property type="term" value="P:base-excision repair"/>
    <property type="evidence" value="ECO:0007669"/>
    <property type="project" value="InterPro"/>
</dbReference>
<protein>
    <submittedName>
        <fullName evidence="1">3-methyladenine DNA glycosylase</fullName>
    </submittedName>
</protein>
<dbReference type="InterPro" id="IPR005019">
    <property type="entry name" value="Adenine_glyco"/>
</dbReference>
<evidence type="ECO:0000313" key="2">
    <source>
        <dbReference type="Proteomes" id="UP000286680"/>
    </source>
</evidence>
<dbReference type="Gene3D" id="1.10.340.30">
    <property type="entry name" value="Hypothetical protein, domain 2"/>
    <property type="match status" value="1"/>
</dbReference>
<proteinExistence type="predicted"/>
<name>A0AA94EDT1_9GAMM</name>
<dbReference type="SUPFAM" id="SSF48150">
    <property type="entry name" value="DNA-glycosylase"/>
    <property type="match status" value="1"/>
</dbReference>
<evidence type="ECO:0000313" key="1">
    <source>
        <dbReference type="EMBL" id="RUO40431.1"/>
    </source>
</evidence>
<dbReference type="Pfam" id="PF03352">
    <property type="entry name" value="Adenine_glyco"/>
    <property type="match status" value="1"/>
</dbReference>
<organism evidence="1 2">
    <name type="scientific">Idiomarina aquatica</name>
    <dbReference type="NCBI Taxonomy" id="1327752"/>
    <lineage>
        <taxon>Bacteria</taxon>
        <taxon>Pseudomonadati</taxon>
        <taxon>Pseudomonadota</taxon>
        <taxon>Gammaproteobacteria</taxon>
        <taxon>Alteromonadales</taxon>
        <taxon>Idiomarinaceae</taxon>
        <taxon>Idiomarina</taxon>
    </lineage>
</organism>
<dbReference type="EMBL" id="PIPS01000004">
    <property type="protein sequence ID" value="RUO40431.1"/>
    <property type="molecule type" value="Genomic_DNA"/>
</dbReference>
<dbReference type="InterPro" id="IPR011257">
    <property type="entry name" value="DNA_glycosylase"/>
</dbReference>
<dbReference type="InterPro" id="IPR052891">
    <property type="entry name" value="DNA-3mA_glycosylase"/>
</dbReference>
<dbReference type="GO" id="GO:0008725">
    <property type="term" value="F:DNA-3-methyladenine glycosylase activity"/>
    <property type="evidence" value="ECO:0007669"/>
    <property type="project" value="InterPro"/>
</dbReference>
<accession>A0AA94EDT1</accession>
<gene>
    <name evidence="1" type="ORF">CWE23_11770</name>
</gene>